<protein>
    <submittedName>
        <fullName evidence="1">Uncharacterized protein</fullName>
    </submittedName>
</protein>
<sequence length="61" mass="6262">MAPPVASGARSGQALGPWGPLGSWSFGRVCLVSAEGRSGTFGGFEWSPSRIGLRAGLGWVE</sequence>
<organism evidence="1 2">
    <name type="scientific">Aspergillus luchuensis (strain CBS 106.47)</name>
    <dbReference type="NCBI Taxonomy" id="1137211"/>
    <lineage>
        <taxon>Eukaryota</taxon>
        <taxon>Fungi</taxon>
        <taxon>Dikarya</taxon>
        <taxon>Ascomycota</taxon>
        <taxon>Pezizomycotina</taxon>
        <taxon>Eurotiomycetes</taxon>
        <taxon>Eurotiomycetidae</taxon>
        <taxon>Eurotiales</taxon>
        <taxon>Aspergillaceae</taxon>
        <taxon>Aspergillus</taxon>
        <taxon>Aspergillus subgen. Circumdati</taxon>
    </lineage>
</organism>
<reference evidence="2" key="1">
    <citation type="journal article" date="2017" name="Genome Biol.">
        <title>Comparative genomics reveals high biological diversity and specific adaptations in the industrially and medically important fungal genus Aspergillus.</title>
        <authorList>
            <person name="de Vries R.P."/>
            <person name="Riley R."/>
            <person name="Wiebenga A."/>
            <person name="Aguilar-Osorio G."/>
            <person name="Amillis S."/>
            <person name="Uchima C.A."/>
            <person name="Anderluh G."/>
            <person name="Asadollahi M."/>
            <person name="Askin M."/>
            <person name="Barry K."/>
            <person name="Battaglia E."/>
            <person name="Bayram O."/>
            <person name="Benocci T."/>
            <person name="Braus-Stromeyer S.A."/>
            <person name="Caldana C."/>
            <person name="Canovas D."/>
            <person name="Cerqueira G.C."/>
            <person name="Chen F."/>
            <person name="Chen W."/>
            <person name="Choi C."/>
            <person name="Clum A."/>
            <person name="Dos Santos R.A."/>
            <person name="Damasio A.R."/>
            <person name="Diallinas G."/>
            <person name="Emri T."/>
            <person name="Fekete E."/>
            <person name="Flipphi M."/>
            <person name="Freyberg S."/>
            <person name="Gallo A."/>
            <person name="Gournas C."/>
            <person name="Habgood R."/>
            <person name="Hainaut M."/>
            <person name="Harispe M.L."/>
            <person name="Henrissat B."/>
            <person name="Hilden K.S."/>
            <person name="Hope R."/>
            <person name="Hossain A."/>
            <person name="Karabika E."/>
            <person name="Karaffa L."/>
            <person name="Karanyi Z."/>
            <person name="Krasevec N."/>
            <person name="Kuo A."/>
            <person name="Kusch H."/>
            <person name="LaButti K."/>
            <person name="Lagendijk E.L."/>
            <person name="Lapidus A."/>
            <person name="Levasseur A."/>
            <person name="Lindquist E."/>
            <person name="Lipzen A."/>
            <person name="Logrieco A.F."/>
            <person name="MacCabe A."/>
            <person name="Maekelae M.R."/>
            <person name="Malavazi I."/>
            <person name="Melin P."/>
            <person name="Meyer V."/>
            <person name="Mielnichuk N."/>
            <person name="Miskei M."/>
            <person name="Molnar A.P."/>
            <person name="Mule G."/>
            <person name="Ngan C.Y."/>
            <person name="Orejas M."/>
            <person name="Orosz E."/>
            <person name="Ouedraogo J.P."/>
            <person name="Overkamp K.M."/>
            <person name="Park H.-S."/>
            <person name="Perrone G."/>
            <person name="Piumi F."/>
            <person name="Punt P.J."/>
            <person name="Ram A.F."/>
            <person name="Ramon A."/>
            <person name="Rauscher S."/>
            <person name="Record E."/>
            <person name="Riano-Pachon D.M."/>
            <person name="Robert V."/>
            <person name="Roehrig J."/>
            <person name="Ruller R."/>
            <person name="Salamov A."/>
            <person name="Salih N.S."/>
            <person name="Samson R.A."/>
            <person name="Sandor E."/>
            <person name="Sanguinetti M."/>
            <person name="Schuetze T."/>
            <person name="Sepcic K."/>
            <person name="Shelest E."/>
            <person name="Sherlock G."/>
            <person name="Sophianopoulou V."/>
            <person name="Squina F.M."/>
            <person name="Sun H."/>
            <person name="Susca A."/>
            <person name="Todd R.B."/>
            <person name="Tsang A."/>
            <person name="Unkles S.E."/>
            <person name="van de Wiele N."/>
            <person name="van Rossen-Uffink D."/>
            <person name="Oliveira J.V."/>
            <person name="Vesth T.C."/>
            <person name="Visser J."/>
            <person name="Yu J.-H."/>
            <person name="Zhou M."/>
            <person name="Andersen M.R."/>
            <person name="Archer D.B."/>
            <person name="Baker S.E."/>
            <person name="Benoit I."/>
            <person name="Brakhage A.A."/>
            <person name="Braus G.H."/>
            <person name="Fischer R."/>
            <person name="Frisvad J.C."/>
            <person name="Goldman G.H."/>
            <person name="Houbraken J."/>
            <person name="Oakley B."/>
            <person name="Pocsi I."/>
            <person name="Scazzocchio C."/>
            <person name="Seiboth B."/>
            <person name="vanKuyk P.A."/>
            <person name="Wortman J."/>
            <person name="Dyer P.S."/>
            <person name="Grigoriev I.V."/>
        </authorList>
    </citation>
    <scope>NUCLEOTIDE SEQUENCE [LARGE SCALE GENOMIC DNA]</scope>
    <source>
        <strain evidence="2">CBS 106.47</strain>
    </source>
</reference>
<dbReference type="AlphaFoldDB" id="A0A1M3U0L7"/>
<dbReference type="EMBL" id="KV878236">
    <property type="protein sequence ID" value="OJZ92560.1"/>
    <property type="molecule type" value="Genomic_DNA"/>
</dbReference>
<name>A0A1M3U0L7_ASPLC</name>
<accession>A0A1M3U0L7</accession>
<dbReference type="VEuPathDB" id="FungiDB:ASPFODRAFT_39951"/>
<proteinExistence type="predicted"/>
<evidence type="ECO:0000313" key="1">
    <source>
        <dbReference type="EMBL" id="OJZ92560.1"/>
    </source>
</evidence>
<gene>
    <name evidence="1" type="ORF">ASPFODRAFT_39951</name>
</gene>
<evidence type="ECO:0000313" key="2">
    <source>
        <dbReference type="Proteomes" id="UP000184063"/>
    </source>
</evidence>
<dbReference type="Proteomes" id="UP000184063">
    <property type="component" value="Unassembled WGS sequence"/>
</dbReference>